<dbReference type="AlphaFoldDB" id="A0AA39LYV0"/>
<sequence length="140" mass="15513">MPTHNEHPPCEAFLLAVSGCELRFMYGMFGYDLSGEHVKNAQLLLTTVDNPNDAMTWLQIGPSNCVRDGHYDAFPSKSPGCRSCPECLYSRREFATSPVKKCSGTSFCTTELRLQKTSSFTHTSPKPCHALSSTKTRNNS</sequence>
<protein>
    <submittedName>
        <fullName evidence="1">Uncharacterized protein</fullName>
    </submittedName>
</protein>
<gene>
    <name evidence="1" type="ORF">QR680_011529</name>
</gene>
<keyword evidence="2" id="KW-1185">Reference proteome</keyword>
<evidence type="ECO:0000313" key="2">
    <source>
        <dbReference type="Proteomes" id="UP001175271"/>
    </source>
</evidence>
<evidence type="ECO:0000313" key="1">
    <source>
        <dbReference type="EMBL" id="KAK0414617.1"/>
    </source>
</evidence>
<proteinExistence type="predicted"/>
<reference evidence="1" key="1">
    <citation type="submission" date="2023-06" db="EMBL/GenBank/DDBJ databases">
        <title>Genomic analysis of the entomopathogenic nematode Steinernema hermaphroditum.</title>
        <authorList>
            <person name="Schwarz E.M."/>
            <person name="Heppert J.K."/>
            <person name="Baniya A."/>
            <person name="Schwartz H.T."/>
            <person name="Tan C.-H."/>
            <person name="Antoshechkin I."/>
            <person name="Sternberg P.W."/>
            <person name="Goodrich-Blair H."/>
            <person name="Dillman A.R."/>
        </authorList>
    </citation>
    <scope>NUCLEOTIDE SEQUENCE</scope>
    <source>
        <strain evidence="1">PS9179</strain>
        <tissue evidence="1">Whole animal</tissue>
    </source>
</reference>
<comment type="caution">
    <text evidence="1">The sequence shown here is derived from an EMBL/GenBank/DDBJ whole genome shotgun (WGS) entry which is preliminary data.</text>
</comment>
<accession>A0AA39LYV0</accession>
<dbReference type="EMBL" id="JAUCMV010000002">
    <property type="protein sequence ID" value="KAK0414617.1"/>
    <property type="molecule type" value="Genomic_DNA"/>
</dbReference>
<name>A0AA39LYV0_9BILA</name>
<dbReference type="Proteomes" id="UP001175271">
    <property type="component" value="Unassembled WGS sequence"/>
</dbReference>
<organism evidence="1 2">
    <name type="scientific">Steinernema hermaphroditum</name>
    <dbReference type="NCBI Taxonomy" id="289476"/>
    <lineage>
        <taxon>Eukaryota</taxon>
        <taxon>Metazoa</taxon>
        <taxon>Ecdysozoa</taxon>
        <taxon>Nematoda</taxon>
        <taxon>Chromadorea</taxon>
        <taxon>Rhabditida</taxon>
        <taxon>Tylenchina</taxon>
        <taxon>Panagrolaimomorpha</taxon>
        <taxon>Strongyloidoidea</taxon>
        <taxon>Steinernematidae</taxon>
        <taxon>Steinernema</taxon>
    </lineage>
</organism>